<proteinExistence type="predicted"/>
<keyword evidence="1" id="KW-0812">Transmembrane</keyword>
<sequence>MRRFDDRHILLFYKGPKVYSSHVDARESDHPATRQRQSGHKQSLDFLDGYIGTSIVRECLKADLLALLMKMSNESHVKSPYVTYLMVCGLVILAGLCVLCGPVDEGGFASICSLHNRVIFVGIAMVSIVYVSPLITSYQLTEFQWISVFAVGVAVLLLPLIVTPST</sequence>
<feature type="transmembrane region" description="Helical" evidence="1">
    <location>
        <begin position="143"/>
        <end position="162"/>
    </location>
</feature>
<reference evidence="2" key="2">
    <citation type="submission" date="2018-04" db="EMBL/GenBank/DDBJ databases">
        <title>OnivRS2 (Oryza nivara Reference Sequence Version 2).</title>
        <authorList>
            <person name="Zhang J."/>
            <person name="Kudrna D."/>
            <person name="Lee S."/>
            <person name="Talag J."/>
            <person name="Rajasekar S."/>
            <person name="Welchert J."/>
            <person name="Hsing Y.-I."/>
            <person name="Wing R.A."/>
        </authorList>
    </citation>
    <scope>NUCLEOTIDE SEQUENCE [LARGE SCALE GENOMIC DNA]</scope>
    <source>
        <strain evidence="2">SL10</strain>
    </source>
</reference>
<name>A0A0E0I257_ORYNI</name>
<evidence type="ECO:0000313" key="3">
    <source>
        <dbReference type="Proteomes" id="UP000006591"/>
    </source>
</evidence>
<dbReference type="Gramene" id="ONIVA07G16500.1">
    <property type="protein sequence ID" value="ONIVA07G16500.1"/>
    <property type="gene ID" value="ONIVA07G16500"/>
</dbReference>
<dbReference type="Proteomes" id="UP000006591">
    <property type="component" value="Chromosome 7"/>
</dbReference>
<dbReference type="AlphaFoldDB" id="A0A0E0I257"/>
<feature type="transmembrane region" description="Helical" evidence="1">
    <location>
        <begin position="81"/>
        <end position="102"/>
    </location>
</feature>
<evidence type="ECO:0000256" key="1">
    <source>
        <dbReference type="SAM" id="Phobius"/>
    </source>
</evidence>
<protein>
    <submittedName>
        <fullName evidence="2">Uncharacterized protein</fullName>
    </submittedName>
</protein>
<organism evidence="2">
    <name type="scientific">Oryza nivara</name>
    <name type="common">Indian wild rice</name>
    <name type="synonym">Oryza sativa f. spontanea</name>
    <dbReference type="NCBI Taxonomy" id="4536"/>
    <lineage>
        <taxon>Eukaryota</taxon>
        <taxon>Viridiplantae</taxon>
        <taxon>Streptophyta</taxon>
        <taxon>Embryophyta</taxon>
        <taxon>Tracheophyta</taxon>
        <taxon>Spermatophyta</taxon>
        <taxon>Magnoliopsida</taxon>
        <taxon>Liliopsida</taxon>
        <taxon>Poales</taxon>
        <taxon>Poaceae</taxon>
        <taxon>BOP clade</taxon>
        <taxon>Oryzoideae</taxon>
        <taxon>Oryzeae</taxon>
        <taxon>Oryzinae</taxon>
        <taxon>Oryza</taxon>
    </lineage>
</organism>
<dbReference type="HOGENOM" id="CLU_136449_0_0_1"/>
<reference evidence="2" key="1">
    <citation type="submission" date="2015-04" db="UniProtKB">
        <authorList>
            <consortium name="EnsemblPlants"/>
        </authorList>
    </citation>
    <scope>IDENTIFICATION</scope>
    <source>
        <strain evidence="2">SL10</strain>
    </source>
</reference>
<keyword evidence="3" id="KW-1185">Reference proteome</keyword>
<keyword evidence="1" id="KW-0472">Membrane</keyword>
<keyword evidence="1" id="KW-1133">Transmembrane helix</keyword>
<dbReference type="EnsemblPlants" id="ONIVA07G16500.1">
    <property type="protein sequence ID" value="ONIVA07G16500.1"/>
    <property type="gene ID" value="ONIVA07G16500"/>
</dbReference>
<accession>A0A0E0I257</accession>
<feature type="transmembrane region" description="Helical" evidence="1">
    <location>
        <begin position="114"/>
        <end position="131"/>
    </location>
</feature>
<evidence type="ECO:0000313" key="2">
    <source>
        <dbReference type="EnsemblPlants" id="ONIVA07G16500.1"/>
    </source>
</evidence>